<evidence type="ECO:0000256" key="4">
    <source>
        <dbReference type="ARBA" id="ARBA00022806"/>
    </source>
</evidence>
<protein>
    <recommendedName>
        <fullName evidence="1">RNA helicase</fullName>
        <ecNumber evidence="1">3.6.4.13</ecNumber>
    </recommendedName>
</protein>
<dbReference type="EMBL" id="JAFCIX010000127">
    <property type="protein sequence ID" value="KAH6597838.1"/>
    <property type="molecule type" value="Genomic_DNA"/>
</dbReference>
<dbReference type="CDD" id="cd17966">
    <property type="entry name" value="DEADc_DDX5_DDX17"/>
    <property type="match status" value="1"/>
</dbReference>
<keyword evidence="2 7" id="KW-0547">Nucleotide-binding</keyword>
<feature type="domain" description="Helicase C-terminal" evidence="9">
    <location>
        <begin position="363"/>
        <end position="437"/>
    </location>
</feature>
<comment type="similarity">
    <text evidence="7">Belongs to the DEAD box helicase family.</text>
</comment>
<comment type="caution">
    <text evidence="11">The sequence shown here is derived from an EMBL/GenBank/DDBJ whole genome shotgun (WGS) entry which is preliminary data.</text>
</comment>
<feature type="short sequence motif" description="Q motif" evidence="6">
    <location>
        <begin position="125"/>
        <end position="153"/>
    </location>
</feature>
<dbReference type="Pfam" id="PF00271">
    <property type="entry name" value="Helicase_C"/>
    <property type="match status" value="1"/>
</dbReference>
<feature type="domain" description="DEAD-box RNA helicase Q" evidence="10">
    <location>
        <begin position="125"/>
        <end position="153"/>
    </location>
</feature>
<dbReference type="InterPro" id="IPR027417">
    <property type="entry name" value="P-loop_NTPase"/>
</dbReference>
<dbReference type="InterPro" id="IPR014014">
    <property type="entry name" value="RNA_helicase_DEAD_Q_motif"/>
</dbReference>
<keyword evidence="12" id="KW-1185">Reference proteome</keyword>
<evidence type="ECO:0000256" key="2">
    <source>
        <dbReference type="ARBA" id="ARBA00022741"/>
    </source>
</evidence>
<dbReference type="PANTHER" id="PTHR47958">
    <property type="entry name" value="ATP-DEPENDENT RNA HELICASE DBP3"/>
    <property type="match status" value="1"/>
</dbReference>
<dbReference type="Gene3D" id="3.40.50.300">
    <property type="entry name" value="P-loop containing nucleotide triphosphate hydrolases"/>
    <property type="match status" value="2"/>
</dbReference>
<keyword evidence="5 7" id="KW-0067">ATP-binding</keyword>
<evidence type="ECO:0000256" key="1">
    <source>
        <dbReference type="ARBA" id="ARBA00012552"/>
    </source>
</evidence>
<evidence type="ECO:0000256" key="5">
    <source>
        <dbReference type="ARBA" id="ARBA00022840"/>
    </source>
</evidence>
<dbReference type="PROSITE" id="PS51195">
    <property type="entry name" value="Q_MOTIF"/>
    <property type="match status" value="1"/>
</dbReference>
<evidence type="ECO:0000259" key="8">
    <source>
        <dbReference type="PROSITE" id="PS51192"/>
    </source>
</evidence>
<dbReference type="InterPro" id="IPR001650">
    <property type="entry name" value="Helicase_C-like"/>
</dbReference>
<evidence type="ECO:0000313" key="11">
    <source>
        <dbReference type="EMBL" id="KAH6597838.1"/>
    </source>
</evidence>
<reference evidence="11 12" key="1">
    <citation type="submission" date="2021-02" db="EMBL/GenBank/DDBJ databases">
        <title>Variation within the Batrachochytrium salamandrivorans European outbreak.</title>
        <authorList>
            <person name="Kelly M."/>
            <person name="Pasmans F."/>
            <person name="Shea T.P."/>
            <person name="Munoz J.F."/>
            <person name="Carranza S."/>
            <person name="Cuomo C.A."/>
            <person name="Martel A."/>
        </authorList>
    </citation>
    <scope>NUCLEOTIDE SEQUENCE [LARGE SCALE GENOMIC DNA]</scope>
    <source>
        <strain evidence="11 12">AMFP18/2</strain>
    </source>
</reference>
<dbReference type="Pfam" id="PF00270">
    <property type="entry name" value="DEAD"/>
    <property type="match status" value="1"/>
</dbReference>
<evidence type="ECO:0000256" key="3">
    <source>
        <dbReference type="ARBA" id="ARBA00022801"/>
    </source>
</evidence>
<accession>A0ABQ8FGA8</accession>
<organism evidence="11 12">
    <name type="scientific">Batrachochytrium salamandrivorans</name>
    <dbReference type="NCBI Taxonomy" id="1357716"/>
    <lineage>
        <taxon>Eukaryota</taxon>
        <taxon>Fungi</taxon>
        <taxon>Fungi incertae sedis</taxon>
        <taxon>Chytridiomycota</taxon>
        <taxon>Chytridiomycota incertae sedis</taxon>
        <taxon>Chytridiomycetes</taxon>
        <taxon>Rhizophydiales</taxon>
        <taxon>Rhizophydiales incertae sedis</taxon>
        <taxon>Batrachochytrium</taxon>
    </lineage>
</organism>
<evidence type="ECO:0000259" key="10">
    <source>
        <dbReference type="PROSITE" id="PS51195"/>
    </source>
</evidence>
<feature type="domain" description="Helicase ATP-binding" evidence="8">
    <location>
        <begin position="156"/>
        <end position="331"/>
    </location>
</feature>
<dbReference type="SMART" id="SM00487">
    <property type="entry name" value="DEXDc"/>
    <property type="match status" value="1"/>
</dbReference>
<name>A0ABQ8FGA8_9FUNG</name>
<dbReference type="InterPro" id="IPR014001">
    <property type="entry name" value="Helicase_ATP-bd"/>
</dbReference>
<dbReference type="InterPro" id="IPR011545">
    <property type="entry name" value="DEAD/DEAH_box_helicase_dom"/>
</dbReference>
<dbReference type="PROSITE" id="PS00039">
    <property type="entry name" value="DEAD_ATP_HELICASE"/>
    <property type="match status" value="1"/>
</dbReference>
<dbReference type="EC" id="3.6.4.13" evidence="1"/>
<evidence type="ECO:0000259" key="9">
    <source>
        <dbReference type="PROSITE" id="PS51194"/>
    </source>
</evidence>
<dbReference type="PROSITE" id="PS51194">
    <property type="entry name" value="HELICASE_CTER"/>
    <property type="match status" value="1"/>
</dbReference>
<proteinExistence type="inferred from homology"/>
<evidence type="ECO:0000313" key="12">
    <source>
        <dbReference type="Proteomes" id="UP001648503"/>
    </source>
</evidence>
<sequence length="437" mass="47033">MSFYSNGGGGGGGGGSYGGGGYGGGGGGYGGGGGGYGGGGGGYGGGGYGGGGGGRSFGGGDRMGGLGGGLRKPDWDRELPNLPVFEKNFYMEHPDVSSRSPQHIEEFRKKHQMKVIGTNIPSPVETFAEASFPSYVLKEVESLGFQAPTSIQSQGWPMALSGRDVVGVAETGSGKTLAYTLPSIVHINAQPLLKPGDGPIVLILAPTRELAIQIQVECNKFGSSSRIKNTCLYGGVPRGPQMRDLERGIEICIATPGRLIDMLESGKTNLKRVTYLVLDEADRMLDMGFEPQIRKIVDQIRPDRQTLMWSATWPKEVQSLARDYQKEFIQVNVGSLELSASHNITQIVEICQNNDKRHRLYKLLEQIMSEAEHKTIIFTGTKRVADDITRDLRHDGFPALAIHGDKKQQERDWVMQEFKSGKTPILIATDVAARGLG</sequence>
<dbReference type="CDD" id="cd18787">
    <property type="entry name" value="SF2_C_DEAD"/>
    <property type="match status" value="1"/>
</dbReference>
<dbReference type="PROSITE" id="PS51192">
    <property type="entry name" value="HELICASE_ATP_BIND_1"/>
    <property type="match status" value="1"/>
</dbReference>
<dbReference type="Proteomes" id="UP001648503">
    <property type="component" value="Unassembled WGS sequence"/>
</dbReference>
<dbReference type="SUPFAM" id="SSF52540">
    <property type="entry name" value="P-loop containing nucleoside triphosphate hydrolases"/>
    <property type="match status" value="2"/>
</dbReference>
<dbReference type="InterPro" id="IPR000629">
    <property type="entry name" value="RNA-helicase_DEAD-box_CS"/>
</dbReference>
<evidence type="ECO:0000256" key="6">
    <source>
        <dbReference type="PROSITE-ProRule" id="PRU00552"/>
    </source>
</evidence>
<keyword evidence="4 7" id="KW-0347">Helicase</keyword>
<keyword evidence="3 7" id="KW-0378">Hydrolase</keyword>
<evidence type="ECO:0000256" key="7">
    <source>
        <dbReference type="RuleBase" id="RU000492"/>
    </source>
</evidence>
<gene>
    <name evidence="11" type="ORF">BASA50_004183</name>
</gene>